<comment type="pathway">
    <text evidence="7">Pyrimidine metabolism; dUMP biosynthesis; dUMP from dCTP (dUTP route): step 2/2.</text>
</comment>
<gene>
    <name evidence="7 9" type="primary">dut</name>
    <name evidence="9" type="ORF">GCM10007043_11800</name>
</gene>
<evidence type="ECO:0000256" key="1">
    <source>
        <dbReference type="ARBA" id="ARBA00006581"/>
    </source>
</evidence>
<comment type="catalytic activity">
    <reaction evidence="6 7">
        <text>dUTP + H2O = dUMP + diphosphate + H(+)</text>
        <dbReference type="Rhea" id="RHEA:10248"/>
        <dbReference type="ChEBI" id="CHEBI:15377"/>
        <dbReference type="ChEBI" id="CHEBI:15378"/>
        <dbReference type="ChEBI" id="CHEBI:33019"/>
        <dbReference type="ChEBI" id="CHEBI:61555"/>
        <dbReference type="ChEBI" id="CHEBI:246422"/>
        <dbReference type="EC" id="3.6.1.23"/>
    </reaction>
</comment>
<dbReference type="InterPro" id="IPR036157">
    <property type="entry name" value="dUTPase-like_sf"/>
</dbReference>
<evidence type="ECO:0000256" key="4">
    <source>
        <dbReference type="ARBA" id="ARBA00022842"/>
    </source>
</evidence>
<evidence type="ECO:0000259" key="8">
    <source>
        <dbReference type="Pfam" id="PF00692"/>
    </source>
</evidence>
<comment type="function">
    <text evidence="7">This enzyme is involved in nucleotide metabolism: it produces dUMP, the immediate precursor of thymidine nucleotides and it decreases the intracellular concentration of dUTP so that uracil cannot be incorporated into DNA.</text>
</comment>
<dbReference type="GO" id="GO:0046081">
    <property type="term" value="P:dUTP catabolic process"/>
    <property type="evidence" value="ECO:0007669"/>
    <property type="project" value="InterPro"/>
</dbReference>
<dbReference type="UniPathway" id="UPA00610">
    <property type="reaction ID" value="UER00666"/>
</dbReference>
<dbReference type="PANTHER" id="PTHR11241">
    <property type="entry name" value="DEOXYURIDINE 5'-TRIPHOSPHATE NUCLEOTIDOHYDROLASE"/>
    <property type="match status" value="1"/>
</dbReference>
<dbReference type="SUPFAM" id="SSF51283">
    <property type="entry name" value="dUTPase-like"/>
    <property type="match status" value="1"/>
</dbReference>
<proteinExistence type="inferred from homology"/>
<reference evidence="9" key="1">
    <citation type="journal article" date="2014" name="Int. J. Syst. Evol. Microbiol.">
        <title>Complete genome sequence of Corynebacterium casei LMG S-19264T (=DSM 44701T), isolated from a smear-ripened cheese.</title>
        <authorList>
            <consortium name="US DOE Joint Genome Institute (JGI-PGF)"/>
            <person name="Walter F."/>
            <person name="Albersmeier A."/>
            <person name="Kalinowski J."/>
            <person name="Ruckert C."/>
        </authorList>
    </citation>
    <scope>NUCLEOTIDE SEQUENCE</scope>
    <source>
        <strain evidence="9">JCM 14719</strain>
    </source>
</reference>
<dbReference type="EC" id="3.6.1.23" evidence="7"/>
<evidence type="ECO:0000256" key="6">
    <source>
        <dbReference type="ARBA" id="ARBA00047686"/>
    </source>
</evidence>
<dbReference type="GO" id="GO:0000287">
    <property type="term" value="F:magnesium ion binding"/>
    <property type="evidence" value="ECO:0007669"/>
    <property type="project" value="UniProtKB-UniRule"/>
</dbReference>
<dbReference type="EMBL" id="BMOF01000019">
    <property type="protein sequence ID" value="GGJ99346.1"/>
    <property type="molecule type" value="Genomic_DNA"/>
</dbReference>
<evidence type="ECO:0000256" key="2">
    <source>
        <dbReference type="ARBA" id="ARBA00022723"/>
    </source>
</evidence>
<dbReference type="InterPro" id="IPR008181">
    <property type="entry name" value="dUTPase"/>
</dbReference>
<evidence type="ECO:0000313" key="9">
    <source>
        <dbReference type="EMBL" id="GGJ99346.1"/>
    </source>
</evidence>
<dbReference type="NCBIfam" id="NF001862">
    <property type="entry name" value="PRK00601.1"/>
    <property type="match status" value="1"/>
</dbReference>
<dbReference type="PANTHER" id="PTHR11241:SF0">
    <property type="entry name" value="DEOXYURIDINE 5'-TRIPHOSPHATE NUCLEOTIDOHYDROLASE"/>
    <property type="match status" value="1"/>
</dbReference>
<dbReference type="Pfam" id="PF00692">
    <property type="entry name" value="dUTPase"/>
    <property type="match status" value="1"/>
</dbReference>
<keyword evidence="10" id="KW-1185">Reference proteome</keyword>
<sequence length="148" mass="15780">MYKVWIKRLPGNDDLPLPETMTAGASGFDLRAAVTEPVTLQPGERALIPTGIALAMPEGLEAQVRPRSGLALKHGITCLNTPGTIDADYRGEIGVILINLGKAPFTVKRGDRIAQLVFQTVPRVTLEEVAELPPSERGSGGFGHTGVR</sequence>
<evidence type="ECO:0000256" key="7">
    <source>
        <dbReference type="HAMAP-Rule" id="MF_00116"/>
    </source>
</evidence>
<feature type="binding site" evidence="7">
    <location>
        <begin position="67"/>
        <end position="69"/>
    </location>
    <ligand>
        <name>substrate</name>
    </ligand>
</feature>
<dbReference type="AlphaFoldDB" id="A0A8J3B6L5"/>
<accession>A0A8J3B6L5</accession>
<reference evidence="9" key="2">
    <citation type="submission" date="2020-09" db="EMBL/GenBank/DDBJ databases">
        <authorList>
            <person name="Sun Q."/>
            <person name="Ohkuma M."/>
        </authorList>
    </citation>
    <scope>NUCLEOTIDE SEQUENCE</scope>
    <source>
        <strain evidence="9">JCM 14719</strain>
    </source>
</reference>
<keyword evidence="3 7" id="KW-0378">Hydrolase</keyword>
<feature type="domain" description="dUTPase-like" evidence="8">
    <location>
        <begin position="15"/>
        <end position="146"/>
    </location>
</feature>
<dbReference type="GO" id="GO:0006226">
    <property type="term" value="P:dUMP biosynthetic process"/>
    <property type="evidence" value="ECO:0007669"/>
    <property type="project" value="UniProtKB-UniRule"/>
</dbReference>
<evidence type="ECO:0000313" key="10">
    <source>
        <dbReference type="Proteomes" id="UP000637720"/>
    </source>
</evidence>
<evidence type="ECO:0000256" key="5">
    <source>
        <dbReference type="ARBA" id="ARBA00023080"/>
    </source>
</evidence>
<comment type="caution">
    <text evidence="7">Lacks conserved residue(s) required for the propagation of feature annotation.</text>
</comment>
<protein>
    <recommendedName>
        <fullName evidence="7">Deoxyuridine 5'-triphosphate nucleotidohydrolase</fullName>
        <shortName evidence="7">dUTPase</shortName>
        <ecNumber evidence="7">3.6.1.23</ecNumber>
    </recommendedName>
    <alternativeName>
        <fullName evidence="7">dUTP pyrophosphatase</fullName>
    </alternativeName>
</protein>
<keyword evidence="5 7" id="KW-0546">Nucleotide metabolism</keyword>
<dbReference type="Proteomes" id="UP000637720">
    <property type="component" value="Unassembled WGS sequence"/>
</dbReference>
<feature type="binding site" evidence="7">
    <location>
        <position position="80"/>
    </location>
    <ligand>
        <name>substrate</name>
    </ligand>
</feature>
<keyword evidence="2 7" id="KW-0479">Metal-binding</keyword>
<dbReference type="HAMAP" id="MF_00116">
    <property type="entry name" value="dUTPase_bact"/>
    <property type="match status" value="1"/>
</dbReference>
<comment type="caution">
    <text evidence="9">The sequence shown here is derived from an EMBL/GenBank/DDBJ whole genome shotgun (WGS) entry which is preliminary data.</text>
</comment>
<comment type="similarity">
    <text evidence="1 7">Belongs to the dUTPase family.</text>
</comment>
<dbReference type="FunFam" id="2.70.40.10:FF:000002">
    <property type="entry name" value="dUTP diphosphatase"/>
    <property type="match status" value="1"/>
</dbReference>
<name>A0A8J3B6L5_9BACI</name>
<feature type="binding site" evidence="7">
    <location>
        <begin position="84"/>
        <end position="86"/>
    </location>
    <ligand>
        <name>substrate</name>
    </ligand>
</feature>
<comment type="cofactor">
    <cofactor evidence="7">
        <name>Mg(2+)</name>
        <dbReference type="ChEBI" id="CHEBI:18420"/>
    </cofactor>
</comment>
<dbReference type="Gene3D" id="2.70.40.10">
    <property type="match status" value="1"/>
</dbReference>
<evidence type="ECO:0000256" key="3">
    <source>
        <dbReference type="ARBA" id="ARBA00022801"/>
    </source>
</evidence>
<organism evidence="9 10">
    <name type="scientific">Calditerricola satsumensis</name>
    <dbReference type="NCBI Taxonomy" id="373054"/>
    <lineage>
        <taxon>Bacteria</taxon>
        <taxon>Bacillati</taxon>
        <taxon>Bacillota</taxon>
        <taxon>Bacilli</taxon>
        <taxon>Bacillales</taxon>
        <taxon>Bacillaceae</taxon>
        <taxon>Calditerricola</taxon>
    </lineage>
</organism>
<dbReference type="InterPro" id="IPR033704">
    <property type="entry name" value="dUTPase_trimeric"/>
</dbReference>
<dbReference type="InterPro" id="IPR029054">
    <property type="entry name" value="dUTPase-like"/>
</dbReference>
<dbReference type="CDD" id="cd07557">
    <property type="entry name" value="trimeric_dUTPase"/>
    <property type="match status" value="1"/>
</dbReference>
<dbReference type="NCBIfam" id="TIGR00576">
    <property type="entry name" value="dut"/>
    <property type="match status" value="1"/>
</dbReference>
<dbReference type="RefSeq" id="WP_229725732.1">
    <property type="nucleotide sequence ID" value="NZ_BMOF01000019.1"/>
</dbReference>
<dbReference type="GO" id="GO:0004170">
    <property type="term" value="F:dUTP diphosphatase activity"/>
    <property type="evidence" value="ECO:0007669"/>
    <property type="project" value="UniProtKB-UniRule"/>
</dbReference>
<keyword evidence="4 7" id="KW-0460">Magnesium</keyword>